<dbReference type="EMBL" id="JAVRHY010000012">
    <property type="protein sequence ID" value="MDT0619230.1"/>
    <property type="molecule type" value="Genomic_DNA"/>
</dbReference>
<feature type="signal peptide" evidence="1">
    <location>
        <begin position="1"/>
        <end position="23"/>
    </location>
</feature>
<evidence type="ECO:0000313" key="3">
    <source>
        <dbReference type="Proteomes" id="UP001259982"/>
    </source>
</evidence>
<name>A0ABU3BAT8_9GAMM</name>
<reference evidence="2 3" key="1">
    <citation type="submission" date="2023-09" db="EMBL/GenBank/DDBJ databases">
        <authorList>
            <person name="Rey-Velasco X."/>
        </authorList>
    </citation>
    <scope>NUCLEOTIDE SEQUENCE [LARGE SCALE GENOMIC DNA]</scope>
    <source>
        <strain evidence="2 3">P385</strain>
    </source>
</reference>
<dbReference type="RefSeq" id="WP_311659597.1">
    <property type="nucleotide sequence ID" value="NZ_JAVRHY010000012.1"/>
</dbReference>
<comment type="caution">
    <text evidence="2">The sequence shown here is derived from an EMBL/GenBank/DDBJ whole genome shotgun (WGS) entry which is preliminary data.</text>
</comment>
<keyword evidence="1" id="KW-0732">Signal</keyword>
<sequence length="214" mass="21518">MKRHAYRVLTATLLAGFAGAGSAQNLDALTSALGGFAGDPASLGPQTLVQSFNNIDDAANALVTGQDVRGGGLRAAALAAVDPDSPQTGNVTQMFNNGNAAFQGFAIQLADGTPTLPLAQSYRALTNTGYSLLLPVYQQMDGPAQQLAAAGSPLTTPLSQAIASTTFDLTLNAPELGLPTGGAAPVPGDLPIGAFGPESLTMLLGELPLSGLPM</sequence>
<evidence type="ECO:0000256" key="1">
    <source>
        <dbReference type="SAM" id="SignalP"/>
    </source>
</evidence>
<organism evidence="2 3">
    <name type="scientific">Spectribacter acetivorans</name>
    <dbReference type="NCBI Taxonomy" id="3075603"/>
    <lineage>
        <taxon>Bacteria</taxon>
        <taxon>Pseudomonadati</taxon>
        <taxon>Pseudomonadota</taxon>
        <taxon>Gammaproteobacteria</taxon>
        <taxon>Salinisphaerales</taxon>
        <taxon>Salinisphaeraceae</taxon>
        <taxon>Spectribacter</taxon>
    </lineage>
</organism>
<protein>
    <submittedName>
        <fullName evidence="2">Uncharacterized protein</fullName>
    </submittedName>
</protein>
<keyword evidence="3" id="KW-1185">Reference proteome</keyword>
<evidence type="ECO:0000313" key="2">
    <source>
        <dbReference type="EMBL" id="MDT0619230.1"/>
    </source>
</evidence>
<gene>
    <name evidence="2" type="ORF">RM531_12160</name>
</gene>
<accession>A0ABU3BAT8</accession>
<dbReference type="Proteomes" id="UP001259982">
    <property type="component" value="Unassembled WGS sequence"/>
</dbReference>
<feature type="chain" id="PRO_5046000245" evidence="1">
    <location>
        <begin position="24"/>
        <end position="214"/>
    </location>
</feature>
<proteinExistence type="predicted"/>